<keyword evidence="1" id="KW-1133">Transmembrane helix</keyword>
<dbReference type="EMBL" id="PEOG01000015">
    <property type="protein sequence ID" value="PIM53931.1"/>
    <property type="molecule type" value="Genomic_DNA"/>
</dbReference>
<protein>
    <submittedName>
        <fullName evidence="2">Uncharacterized protein</fullName>
    </submittedName>
</protein>
<dbReference type="RefSeq" id="WP_099860834.1">
    <property type="nucleotide sequence ID" value="NZ_PEOG01000015.1"/>
</dbReference>
<dbReference type="OrthoDB" id="9134969at2"/>
<proteinExistence type="predicted"/>
<evidence type="ECO:0000313" key="2">
    <source>
        <dbReference type="EMBL" id="PIM53931.1"/>
    </source>
</evidence>
<evidence type="ECO:0000256" key="1">
    <source>
        <dbReference type="SAM" id="Phobius"/>
    </source>
</evidence>
<sequence length="59" mass="6967">MDRLQIEMNELKTEFREFRKEMRAEIMAIRTHDFRLLFGAIITVAIGVAALMAKGFHWI</sequence>
<keyword evidence="3" id="KW-1185">Reference proteome</keyword>
<keyword evidence="1" id="KW-0472">Membrane</keyword>
<comment type="caution">
    <text evidence="2">The sequence shown here is derived from an EMBL/GenBank/DDBJ whole genome shotgun (WGS) entry which is preliminary data.</text>
</comment>
<reference evidence="2 3" key="1">
    <citation type="submission" date="2017-11" db="EMBL/GenBank/DDBJ databases">
        <title>Draft genome sequence of Mitsuaria sp. HWN-4.</title>
        <authorList>
            <person name="Gundlapally S.R."/>
        </authorList>
    </citation>
    <scope>NUCLEOTIDE SEQUENCE [LARGE SCALE GENOMIC DNA]</scope>
    <source>
        <strain evidence="2 3">HWN-4</strain>
    </source>
</reference>
<dbReference type="Proteomes" id="UP000231501">
    <property type="component" value="Unassembled WGS sequence"/>
</dbReference>
<accession>A0A2G9CBY2</accession>
<organism evidence="2 3">
    <name type="scientific">Roseateles chitinivorans</name>
    <dbReference type="NCBI Taxonomy" id="2917965"/>
    <lineage>
        <taxon>Bacteria</taxon>
        <taxon>Pseudomonadati</taxon>
        <taxon>Pseudomonadota</taxon>
        <taxon>Betaproteobacteria</taxon>
        <taxon>Burkholderiales</taxon>
        <taxon>Sphaerotilaceae</taxon>
        <taxon>Roseateles</taxon>
    </lineage>
</organism>
<gene>
    <name evidence="2" type="ORF">CS062_07340</name>
</gene>
<feature type="transmembrane region" description="Helical" evidence="1">
    <location>
        <begin position="36"/>
        <end position="56"/>
    </location>
</feature>
<dbReference type="AlphaFoldDB" id="A0A2G9CBY2"/>
<name>A0A2G9CBY2_9BURK</name>
<keyword evidence="1" id="KW-0812">Transmembrane</keyword>
<evidence type="ECO:0000313" key="3">
    <source>
        <dbReference type="Proteomes" id="UP000231501"/>
    </source>
</evidence>